<feature type="domain" description="Isochorismatase-like" evidence="3">
    <location>
        <begin position="26"/>
        <end position="199"/>
    </location>
</feature>
<comment type="caution">
    <text evidence="4">The sequence shown here is derived from an EMBL/GenBank/DDBJ whole genome shotgun (WGS) entry which is preliminary data.</text>
</comment>
<dbReference type="SUPFAM" id="SSF52499">
    <property type="entry name" value="Isochorismatase-like hydrolases"/>
    <property type="match status" value="1"/>
</dbReference>
<gene>
    <name evidence="4" type="ORF">D0469_01130</name>
</gene>
<name>A0A372LTF9_9BACI</name>
<dbReference type="EMBL" id="QVTE01000003">
    <property type="protein sequence ID" value="RFU71473.1"/>
    <property type="molecule type" value="Genomic_DNA"/>
</dbReference>
<dbReference type="InterPro" id="IPR000868">
    <property type="entry name" value="Isochorismatase-like_dom"/>
</dbReference>
<sequence length="208" mass="22723">MKEEVQAIYEHAGFTGELPIGNKIGILVIDFQLGFTDPNLSPLAGDFSVEIEKTATILTKAREKSVPIFFCTIGYENEKEGGQWIKKAPGLKVLNSNPKLMEIDPRLNRQPNEVVIVKKYASAFAGTPIVSLLTASGIDTLFVTGTTTSGCVRASVVDAIQNGFIPFVIEDAVCDRAIEPHRSNLFDMKAKYAELITTQAAVNYLNQI</sequence>
<keyword evidence="5" id="KW-1185">Reference proteome</keyword>
<protein>
    <submittedName>
        <fullName evidence="4">Isochorismatase family protein</fullName>
    </submittedName>
</protein>
<evidence type="ECO:0000259" key="3">
    <source>
        <dbReference type="Pfam" id="PF00857"/>
    </source>
</evidence>
<dbReference type="InterPro" id="IPR036380">
    <property type="entry name" value="Isochorismatase-like_sf"/>
</dbReference>
<keyword evidence="2" id="KW-0378">Hydrolase</keyword>
<organism evidence="4 5">
    <name type="scientific">Peribacillus saganii</name>
    <dbReference type="NCBI Taxonomy" id="2303992"/>
    <lineage>
        <taxon>Bacteria</taxon>
        <taxon>Bacillati</taxon>
        <taxon>Bacillota</taxon>
        <taxon>Bacilli</taxon>
        <taxon>Bacillales</taxon>
        <taxon>Bacillaceae</taxon>
        <taxon>Peribacillus</taxon>
    </lineage>
</organism>
<dbReference type="PANTHER" id="PTHR43540">
    <property type="entry name" value="PEROXYUREIDOACRYLATE/UREIDOACRYLATE AMIDOHYDROLASE-RELATED"/>
    <property type="match status" value="1"/>
</dbReference>
<dbReference type="AlphaFoldDB" id="A0A372LTF9"/>
<dbReference type="Pfam" id="PF00857">
    <property type="entry name" value="Isochorismatase"/>
    <property type="match status" value="1"/>
</dbReference>
<dbReference type="PANTHER" id="PTHR43540:SF1">
    <property type="entry name" value="ISOCHORISMATASE HYDROLASE"/>
    <property type="match status" value="1"/>
</dbReference>
<dbReference type="OrthoDB" id="9785724at2"/>
<comment type="similarity">
    <text evidence="1">Belongs to the isochorismatase family.</text>
</comment>
<evidence type="ECO:0000313" key="5">
    <source>
        <dbReference type="Proteomes" id="UP000264541"/>
    </source>
</evidence>
<dbReference type="InterPro" id="IPR050272">
    <property type="entry name" value="Isochorismatase-like_hydrls"/>
</dbReference>
<evidence type="ECO:0000313" key="4">
    <source>
        <dbReference type="EMBL" id="RFU71473.1"/>
    </source>
</evidence>
<dbReference type="Gene3D" id="3.40.50.850">
    <property type="entry name" value="Isochorismatase-like"/>
    <property type="match status" value="1"/>
</dbReference>
<accession>A0A372LTF9</accession>
<dbReference type="Proteomes" id="UP000264541">
    <property type="component" value="Unassembled WGS sequence"/>
</dbReference>
<evidence type="ECO:0000256" key="2">
    <source>
        <dbReference type="ARBA" id="ARBA00022801"/>
    </source>
</evidence>
<dbReference type="RefSeq" id="WP_117324825.1">
    <property type="nucleotide sequence ID" value="NZ_QVTE01000003.1"/>
</dbReference>
<proteinExistence type="inferred from homology"/>
<evidence type="ECO:0000256" key="1">
    <source>
        <dbReference type="ARBA" id="ARBA00006336"/>
    </source>
</evidence>
<reference evidence="4 5" key="1">
    <citation type="submission" date="2018-08" db="EMBL/GenBank/DDBJ databases">
        <title>Bacillus chawlae sp. nov., Bacillus glennii sp. nov., and Bacillus saganii sp. nov. Isolated from the Vehicle Assembly Building at Kennedy Space Center where the Viking Spacecraft were Assembled.</title>
        <authorList>
            <person name="Seuylemezian A."/>
            <person name="Vaishampayan P."/>
        </authorList>
    </citation>
    <scope>NUCLEOTIDE SEQUENCE [LARGE SCALE GENOMIC DNA]</scope>
    <source>
        <strain evidence="4 5">V47-23a</strain>
    </source>
</reference>
<dbReference type="GO" id="GO:0016787">
    <property type="term" value="F:hydrolase activity"/>
    <property type="evidence" value="ECO:0007669"/>
    <property type="project" value="UniProtKB-KW"/>
</dbReference>